<name>A0A418WGX4_9PROT</name>
<dbReference type="EMBL" id="QYUK01000011">
    <property type="protein sequence ID" value="RJF89119.1"/>
    <property type="molecule type" value="Genomic_DNA"/>
</dbReference>
<evidence type="ECO:0000256" key="2">
    <source>
        <dbReference type="ARBA" id="ARBA00006464"/>
    </source>
</evidence>
<dbReference type="RefSeq" id="WP_119780359.1">
    <property type="nucleotide sequence ID" value="NZ_QYUK01000011.1"/>
</dbReference>
<keyword evidence="4 8" id="KW-0812">Transmembrane</keyword>
<organism evidence="10 11">
    <name type="scientific">Oleomonas cavernae</name>
    <dbReference type="NCBI Taxonomy" id="2320859"/>
    <lineage>
        <taxon>Bacteria</taxon>
        <taxon>Pseudomonadati</taxon>
        <taxon>Pseudomonadota</taxon>
        <taxon>Alphaproteobacteria</taxon>
        <taxon>Acetobacterales</taxon>
        <taxon>Acetobacteraceae</taxon>
        <taxon>Oleomonas</taxon>
    </lineage>
</organism>
<dbReference type="GO" id="GO:0000271">
    <property type="term" value="P:polysaccharide biosynthetic process"/>
    <property type="evidence" value="ECO:0007669"/>
    <property type="project" value="UniProtKB-KW"/>
</dbReference>
<dbReference type="GO" id="GO:0016020">
    <property type="term" value="C:membrane"/>
    <property type="evidence" value="ECO:0007669"/>
    <property type="project" value="UniProtKB-SubCell"/>
</dbReference>
<evidence type="ECO:0000256" key="1">
    <source>
        <dbReference type="ARBA" id="ARBA00004141"/>
    </source>
</evidence>
<keyword evidence="6 8" id="KW-0472">Membrane</keyword>
<dbReference type="EC" id="2.7.8.31" evidence="10"/>
<dbReference type="AlphaFoldDB" id="A0A418WGX4"/>
<dbReference type="Pfam" id="PF13727">
    <property type="entry name" value="CoA_binding_3"/>
    <property type="match status" value="1"/>
</dbReference>
<keyword evidence="3 10" id="KW-0808">Transferase</keyword>
<evidence type="ECO:0000256" key="5">
    <source>
        <dbReference type="ARBA" id="ARBA00022989"/>
    </source>
</evidence>
<feature type="transmembrane region" description="Helical" evidence="8">
    <location>
        <begin position="77"/>
        <end position="103"/>
    </location>
</feature>
<evidence type="ECO:0000313" key="11">
    <source>
        <dbReference type="Proteomes" id="UP000284605"/>
    </source>
</evidence>
<evidence type="ECO:0000256" key="4">
    <source>
        <dbReference type="ARBA" id="ARBA00022692"/>
    </source>
</evidence>
<evidence type="ECO:0000256" key="6">
    <source>
        <dbReference type="ARBA" id="ARBA00023136"/>
    </source>
</evidence>
<dbReference type="GO" id="GO:0089702">
    <property type="term" value="F:undecaprenyl-phosphate glucose phosphotransferase activity"/>
    <property type="evidence" value="ECO:0007669"/>
    <property type="project" value="UniProtKB-EC"/>
</dbReference>
<protein>
    <submittedName>
        <fullName evidence="10">Undecaprenyl-phosphate glucose phosphotransferase</fullName>
        <ecNumber evidence="10">2.7.8.31</ecNumber>
    </submittedName>
</protein>
<keyword evidence="11" id="KW-1185">Reference proteome</keyword>
<keyword evidence="7" id="KW-0270">Exopolysaccharide synthesis</keyword>
<dbReference type="NCBIfam" id="TIGR03023">
    <property type="entry name" value="WcaJ_sugtrans"/>
    <property type="match status" value="1"/>
</dbReference>
<comment type="subcellular location">
    <subcellularLocation>
        <location evidence="1">Membrane</location>
        <topology evidence="1">Multi-pass membrane protein</topology>
    </subcellularLocation>
</comment>
<dbReference type="Pfam" id="PF02397">
    <property type="entry name" value="Bac_transf"/>
    <property type="match status" value="1"/>
</dbReference>
<proteinExistence type="inferred from homology"/>
<evidence type="ECO:0000256" key="7">
    <source>
        <dbReference type="ARBA" id="ARBA00023169"/>
    </source>
</evidence>
<comment type="caution">
    <text evidence="10">The sequence shown here is derived from an EMBL/GenBank/DDBJ whole genome shotgun (WGS) entry which is preliminary data.</text>
</comment>
<dbReference type="InterPro" id="IPR017473">
    <property type="entry name" value="Undecaprenyl-P_gluc_Ptfrase"/>
</dbReference>
<feature type="transmembrane region" description="Helical" evidence="8">
    <location>
        <begin position="12"/>
        <end position="33"/>
    </location>
</feature>
<reference evidence="10 11" key="1">
    <citation type="submission" date="2018-09" db="EMBL/GenBank/DDBJ databases">
        <authorList>
            <person name="Zhu H."/>
        </authorList>
    </citation>
    <scope>NUCLEOTIDE SEQUENCE [LARGE SCALE GENOMIC DNA]</scope>
    <source>
        <strain evidence="10 11">K1W22B-8</strain>
    </source>
</reference>
<dbReference type="InterPro" id="IPR036291">
    <property type="entry name" value="NAD(P)-bd_dom_sf"/>
</dbReference>
<comment type="similarity">
    <text evidence="2">Belongs to the bacterial sugar transferase family.</text>
</comment>
<dbReference type="Gene3D" id="3.40.50.720">
    <property type="entry name" value="NAD(P)-binding Rossmann-like Domain"/>
    <property type="match status" value="1"/>
</dbReference>
<accession>A0A418WGX4</accession>
<feature type="domain" description="Bacterial sugar transferase" evidence="9">
    <location>
        <begin position="277"/>
        <end position="462"/>
    </location>
</feature>
<gene>
    <name evidence="10" type="ORF">D3874_20825</name>
</gene>
<feature type="transmembrane region" description="Helical" evidence="8">
    <location>
        <begin position="282"/>
        <end position="305"/>
    </location>
</feature>
<dbReference type="InterPro" id="IPR003362">
    <property type="entry name" value="Bact_transf"/>
</dbReference>
<evidence type="ECO:0000256" key="3">
    <source>
        <dbReference type="ARBA" id="ARBA00022679"/>
    </source>
</evidence>
<feature type="transmembrane region" description="Helical" evidence="8">
    <location>
        <begin position="39"/>
        <end position="56"/>
    </location>
</feature>
<evidence type="ECO:0000256" key="8">
    <source>
        <dbReference type="SAM" id="Phobius"/>
    </source>
</evidence>
<feature type="transmembrane region" description="Helical" evidence="8">
    <location>
        <begin position="109"/>
        <end position="135"/>
    </location>
</feature>
<dbReference type="InterPro" id="IPR017475">
    <property type="entry name" value="EPS_sugar_tfrase"/>
</dbReference>
<keyword evidence="5 8" id="KW-1133">Transmembrane helix</keyword>
<dbReference type="SUPFAM" id="SSF51735">
    <property type="entry name" value="NAD(P)-binding Rossmann-fold domains"/>
    <property type="match status" value="1"/>
</dbReference>
<dbReference type="PANTHER" id="PTHR30576:SF0">
    <property type="entry name" value="UNDECAPRENYL-PHOSPHATE N-ACETYLGALACTOSAMINYL 1-PHOSPHATE TRANSFERASE-RELATED"/>
    <property type="match status" value="1"/>
</dbReference>
<sequence length="470" mass="51860">MVTWTFGLINRLVRLGDVAALLLASGFASLIAWPAPLPLTVLQGVFTLALGLGIYLRAMSAMNAYRVEHYRSIRRSIIEPIAGFLLAALTVLIIFLVFVPPVLALTDALLFRAALCLAGLLGLRIFARFAIAAVFRRGLLRRRVAIIGASDRSGQIIDDLSHAEHQMAFEVVGIYDDRGPDRRPESVNNIAVAGTVDDLRRVAAQGKIDMVVVALPWMAALRIHSMLEKLQGFSADVVIPFENEDFRLNFSNVIRVGGMPALQVAHRPLKGTQGLFKTAEDYLVASIGVLLVSPILVAAAIAIRLTSPGPILFRQTRVGFNNQTFQVYKFRTMTVDPTDDGTVGTAKDNPRITRIGAFLRRSSIDELPQLFNVFKGEMSVVGPRPHVPNMLVGDHAYFDAVRQYAYRCRVKPGITGWAQINGARGGMHSIEKAKKAVLFDIFYIENWSLWFDIKIMAQTVLTGLFGRDVF</sequence>
<evidence type="ECO:0000259" key="9">
    <source>
        <dbReference type="Pfam" id="PF02397"/>
    </source>
</evidence>
<dbReference type="Proteomes" id="UP000284605">
    <property type="component" value="Unassembled WGS sequence"/>
</dbReference>
<dbReference type="NCBIfam" id="TIGR03025">
    <property type="entry name" value="EPS_sugtrans"/>
    <property type="match status" value="1"/>
</dbReference>
<dbReference type="OrthoDB" id="9808602at2"/>
<evidence type="ECO:0000313" key="10">
    <source>
        <dbReference type="EMBL" id="RJF89119.1"/>
    </source>
</evidence>
<dbReference type="PANTHER" id="PTHR30576">
    <property type="entry name" value="COLANIC BIOSYNTHESIS UDP-GLUCOSE LIPID CARRIER TRANSFERASE"/>
    <property type="match status" value="1"/>
</dbReference>